<name>A0A3R5TEC6_9CLOT</name>
<evidence type="ECO:0000313" key="4">
    <source>
        <dbReference type="Proteomes" id="UP000286268"/>
    </source>
</evidence>
<keyword evidence="1" id="KW-1133">Transmembrane helix</keyword>
<evidence type="ECO:0000259" key="2">
    <source>
        <dbReference type="Pfam" id="PF08486"/>
    </source>
</evidence>
<dbReference type="InterPro" id="IPR014225">
    <property type="entry name" value="Spore_II_D_firmicutes"/>
</dbReference>
<dbReference type="RefSeq" id="WP_128212255.1">
    <property type="nucleotide sequence ID" value="NZ_CP025746.1"/>
</dbReference>
<organism evidence="3 4">
    <name type="scientific">Clostridium manihotivorum</name>
    <dbReference type="NCBI Taxonomy" id="2320868"/>
    <lineage>
        <taxon>Bacteria</taxon>
        <taxon>Bacillati</taxon>
        <taxon>Bacillota</taxon>
        <taxon>Clostridia</taxon>
        <taxon>Eubacteriales</taxon>
        <taxon>Clostridiaceae</taxon>
        <taxon>Clostridium</taxon>
    </lineage>
</organism>
<sequence>MKITSRISKKYFLGFGIVFFICFFTPIIISLLAGSNDNFNKNISNIKNFIFDNNQSDHNKQYDFHKIKVYNTETKKTVEMDLEQYVYGVVAAEMPVNFNLEALKAQAVAARTFALTRIVNKCPQANGADICDSTHCQVYIGEAEKKKQWEASKSKDYWDKIVQAVDSTKGQVLSYDGYLVMNPQYFAVSSGKTESSKEVFGSDVPYLVSVDSPGEERATKYKSTVSYTYDKFTTLINDYYKDSGIKKSSLKSQLKILSRTEGGGVNEISVGRTIIKGTDFRKLLSLKSTNFSISFSNGKIAFNCIGYGHGVGLSQWGANAMAGTGASFDKILKHYYTGVDIKRLEDIRVSNKN</sequence>
<gene>
    <name evidence="3" type="primary">spoIID</name>
    <name evidence="3" type="ORF">C1I91_07185</name>
</gene>
<dbReference type="Pfam" id="PF08486">
    <property type="entry name" value="SpoIID"/>
    <property type="match status" value="1"/>
</dbReference>
<dbReference type="GO" id="GO:0030435">
    <property type="term" value="P:sporulation resulting in formation of a cellular spore"/>
    <property type="evidence" value="ECO:0007669"/>
    <property type="project" value="InterPro"/>
</dbReference>
<dbReference type="PANTHER" id="PTHR30032:SF4">
    <property type="entry name" value="AMIDASE ENHANCER"/>
    <property type="match status" value="1"/>
</dbReference>
<dbReference type="InterPro" id="IPR013693">
    <property type="entry name" value="SpoIID/LytB_N"/>
</dbReference>
<proteinExistence type="predicted"/>
<dbReference type="OrthoDB" id="9794671at2"/>
<reference evidence="3 4" key="1">
    <citation type="submission" date="2018-01" db="EMBL/GenBank/DDBJ databases">
        <title>Genome Sequencing and Assembly of Anaerobacter polyendosporus strain CT4.</title>
        <authorList>
            <person name="Tachaapaikoon C."/>
            <person name="Sutheeworapong S."/>
            <person name="Jenjaroenpun P."/>
            <person name="Wongsurawat T."/>
            <person name="Nookeaw I."/>
            <person name="Cheawchanlertfa P."/>
            <person name="Kosugi A."/>
            <person name="Cheevadhanarak S."/>
            <person name="Ratanakhanokchai K."/>
        </authorList>
    </citation>
    <scope>NUCLEOTIDE SEQUENCE [LARGE SCALE GENOMIC DNA]</scope>
    <source>
        <strain evidence="3 4">CT4</strain>
    </source>
</reference>
<evidence type="ECO:0000313" key="3">
    <source>
        <dbReference type="EMBL" id="QAA31443.1"/>
    </source>
</evidence>
<keyword evidence="1" id="KW-0812">Transmembrane</keyword>
<dbReference type="GO" id="GO:0030288">
    <property type="term" value="C:outer membrane-bounded periplasmic space"/>
    <property type="evidence" value="ECO:0007669"/>
    <property type="project" value="TreeGrafter"/>
</dbReference>
<protein>
    <submittedName>
        <fullName evidence="3">Stage II sporulation protein D</fullName>
    </submittedName>
</protein>
<feature type="transmembrane region" description="Helical" evidence="1">
    <location>
        <begin position="12"/>
        <end position="33"/>
    </location>
</feature>
<dbReference type="KEGG" id="cmah:C1I91_07185"/>
<dbReference type="AlphaFoldDB" id="A0A3R5TEC6"/>
<keyword evidence="1" id="KW-0472">Membrane</keyword>
<keyword evidence="4" id="KW-1185">Reference proteome</keyword>
<accession>A0A3R5TEC6</accession>
<dbReference type="InterPro" id="IPR051922">
    <property type="entry name" value="Bact_Sporulation_Assoc"/>
</dbReference>
<dbReference type="PANTHER" id="PTHR30032">
    <property type="entry name" value="N-ACETYLMURAMOYL-L-ALANINE AMIDASE-RELATED"/>
    <property type="match status" value="1"/>
</dbReference>
<dbReference type="Proteomes" id="UP000286268">
    <property type="component" value="Chromosome"/>
</dbReference>
<dbReference type="EMBL" id="CP025746">
    <property type="protein sequence ID" value="QAA31443.1"/>
    <property type="molecule type" value="Genomic_DNA"/>
</dbReference>
<evidence type="ECO:0000256" key="1">
    <source>
        <dbReference type="SAM" id="Phobius"/>
    </source>
</evidence>
<dbReference type="InterPro" id="IPR013486">
    <property type="entry name" value="SpoIID/LytB"/>
</dbReference>
<feature type="domain" description="Sporulation stage II protein D amidase enhancer LytB N-terminal" evidence="2">
    <location>
        <begin position="70"/>
        <end position="175"/>
    </location>
</feature>
<dbReference type="NCBIfam" id="TIGR02870">
    <property type="entry name" value="spore_II_D"/>
    <property type="match status" value="1"/>
</dbReference>
<dbReference type="NCBIfam" id="TIGR02669">
    <property type="entry name" value="SpoIID_LytB"/>
    <property type="match status" value="1"/>
</dbReference>